<dbReference type="SUPFAM" id="SSF56112">
    <property type="entry name" value="Protein kinase-like (PK-like)"/>
    <property type="match status" value="1"/>
</dbReference>
<dbReference type="EMBL" id="JARBJD010000582">
    <property type="protein sequence ID" value="KAK2940905.1"/>
    <property type="molecule type" value="Genomic_DNA"/>
</dbReference>
<organism evidence="3 4">
    <name type="scientific">Blattamonas nauphoetae</name>
    <dbReference type="NCBI Taxonomy" id="2049346"/>
    <lineage>
        <taxon>Eukaryota</taxon>
        <taxon>Metamonada</taxon>
        <taxon>Preaxostyla</taxon>
        <taxon>Oxymonadida</taxon>
        <taxon>Blattamonas</taxon>
    </lineage>
</organism>
<accession>A0ABQ9WN50</accession>
<feature type="compositionally biased region" description="Basic and acidic residues" evidence="1">
    <location>
        <begin position="46"/>
        <end position="56"/>
    </location>
</feature>
<proteinExistence type="predicted"/>
<dbReference type="InterPro" id="IPR001245">
    <property type="entry name" value="Ser-Thr/Tyr_kinase_cat_dom"/>
</dbReference>
<dbReference type="InterPro" id="IPR011009">
    <property type="entry name" value="Kinase-like_dom_sf"/>
</dbReference>
<evidence type="ECO:0000313" key="3">
    <source>
        <dbReference type="EMBL" id="KAK2940905.1"/>
    </source>
</evidence>
<evidence type="ECO:0000259" key="2">
    <source>
        <dbReference type="Pfam" id="PF07714"/>
    </source>
</evidence>
<name>A0ABQ9WN50_9EUKA</name>
<protein>
    <recommendedName>
        <fullName evidence="2">Serine-threonine/tyrosine-protein kinase catalytic domain-containing protein</fullName>
    </recommendedName>
</protein>
<sequence>MEEALPCNGDWKKTVFCRKIEHCTMHFTREEMGCSNSTSATSAGSRIEKSGEEGQRSCDSSDIDSSQHFFDSKENVCFKLNLDITPLPISTHKPQPDDQNLNKLSKSMNQLWRRTNRSRRPSVGTASERRSALVCTRSDLEQATHQLQPRGSFSLGLLLWEMETGCVPFGEHDAVNASRQIVTGVQPKLELVKNNEMRELISQCLNLEPHDRPDLDAVETTLTFLPPHQSIHLITLAQS</sequence>
<feature type="region of interest" description="Disordered" evidence="1">
    <location>
        <begin position="34"/>
        <end position="60"/>
    </location>
</feature>
<dbReference type="Pfam" id="PF07714">
    <property type="entry name" value="PK_Tyr_Ser-Thr"/>
    <property type="match status" value="1"/>
</dbReference>
<feature type="compositionally biased region" description="Polar residues" evidence="1">
    <location>
        <begin position="34"/>
        <end position="44"/>
    </location>
</feature>
<gene>
    <name evidence="3" type="ORF">BLNAU_24184</name>
</gene>
<keyword evidence="4" id="KW-1185">Reference proteome</keyword>
<evidence type="ECO:0000313" key="4">
    <source>
        <dbReference type="Proteomes" id="UP001281761"/>
    </source>
</evidence>
<comment type="caution">
    <text evidence="3">The sequence shown here is derived from an EMBL/GenBank/DDBJ whole genome shotgun (WGS) entry which is preliminary data.</text>
</comment>
<feature type="domain" description="Serine-threonine/tyrosine-protein kinase catalytic" evidence="2">
    <location>
        <begin position="153"/>
        <end position="221"/>
    </location>
</feature>
<reference evidence="3 4" key="1">
    <citation type="journal article" date="2022" name="bioRxiv">
        <title>Genomics of Preaxostyla Flagellates Illuminates Evolutionary Transitions and the Path Towards Mitochondrial Loss.</title>
        <authorList>
            <person name="Novak L.V.F."/>
            <person name="Treitli S.C."/>
            <person name="Pyrih J."/>
            <person name="Halakuc P."/>
            <person name="Pipaliya S.V."/>
            <person name="Vacek V."/>
            <person name="Brzon O."/>
            <person name="Soukal P."/>
            <person name="Eme L."/>
            <person name="Dacks J.B."/>
            <person name="Karnkowska A."/>
            <person name="Elias M."/>
            <person name="Hampl V."/>
        </authorList>
    </citation>
    <scope>NUCLEOTIDE SEQUENCE [LARGE SCALE GENOMIC DNA]</scope>
    <source>
        <strain evidence="3">NAU3</strain>
        <tissue evidence="3">Gut</tissue>
    </source>
</reference>
<dbReference type="Gene3D" id="1.10.510.10">
    <property type="entry name" value="Transferase(Phosphotransferase) domain 1"/>
    <property type="match status" value="1"/>
</dbReference>
<evidence type="ECO:0000256" key="1">
    <source>
        <dbReference type="SAM" id="MobiDB-lite"/>
    </source>
</evidence>
<dbReference type="Proteomes" id="UP001281761">
    <property type="component" value="Unassembled WGS sequence"/>
</dbReference>